<organism evidence="2 3">
    <name type="scientific">Pisum sativum</name>
    <name type="common">Garden pea</name>
    <name type="synonym">Lathyrus oleraceus</name>
    <dbReference type="NCBI Taxonomy" id="3888"/>
    <lineage>
        <taxon>Eukaryota</taxon>
        <taxon>Viridiplantae</taxon>
        <taxon>Streptophyta</taxon>
        <taxon>Embryophyta</taxon>
        <taxon>Tracheophyta</taxon>
        <taxon>Spermatophyta</taxon>
        <taxon>Magnoliopsida</taxon>
        <taxon>eudicotyledons</taxon>
        <taxon>Gunneridae</taxon>
        <taxon>Pentapetalae</taxon>
        <taxon>rosids</taxon>
        <taxon>fabids</taxon>
        <taxon>Fabales</taxon>
        <taxon>Fabaceae</taxon>
        <taxon>Papilionoideae</taxon>
        <taxon>50 kb inversion clade</taxon>
        <taxon>NPAAA clade</taxon>
        <taxon>Hologalegina</taxon>
        <taxon>IRL clade</taxon>
        <taxon>Fabeae</taxon>
        <taxon>Lathyrus</taxon>
    </lineage>
</organism>
<evidence type="ECO:0000313" key="2">
    <source>
        <dbReference type="EMBL" id="KAI5401825.1"/>
    </source>
</evidence>
<dbReference type="Proteomes" id="UP001058974">
    <property type="component" value="Chromosome 6"/>
</dbReference>
<gene>
    <name evidence="2" type="ORF">KIW84_066333</name>
</gene>
<proteinExistence type="predicted"/>
<keyword evidence="3" id="KW-1185">Reference proteome</keyword>
<dbReference type="Gene3D" id="3.40.50.410">
    <property type="entry name" value="von Willebrand factor, type A domain"/>
    <property type="match status" value="1"/>
</dbReference>
<dbReference type="Gramene" id="Psat6g235520.1">
    <property type="protein sequence ID" value="Psat6g235520.1.cds"/>
    <property type="gene ID" value="Psat6g235520"/>
</dbReference>
<sequence length="263" mass="30629">MIKEGIIFIKVIPLEGEKVFIKADGNEDCKTLLKDSEKFFQEEFNIVREWESKDIKGARFTWVKVYEVPILAWRRKKFSLLANSFGRLNKLDQEIEDMERLDVAQLYIRTPLQEVVKKVTKIQINKEFCPICITKELCDCILEEEDTDFEEESIEEDDSDYMNSEGSFIPPLQEYFEDEEITHETKALTTCDLGDIMETIQKCKKGKMRCSVIGLAAEMFIRKQLCKEIGGTYSIVLDESHFRELILEHSPLPPAITEYARTI</sequence>
<protein>
    <recommendedName>
        <fullName evidence="1">Ssl1-like domain-containing protein</fullName>
    </recommendedName>
</protein>
<name>A0A9D5ADP2_PEA</name>
<evidence type="ECO:0000313" key="3">
    <source>
        <dbReference type="Proteomes" id="UP001058974"/>
    </source>
</evidence>
<dbReference type="PANTHER" id="PTHR12695:SF2">
    <property type="entry name" value="GENERAL TRANSCRIPTION FACTOR IIH SUBUNIT 2-RELATED"/>
    <property type="match status" value="1"/>
</dbReference>
<dbReference type="Gramene" id="Psat06G0633300-T1">
    <property type="protein sequence ID" value="KAI5401825.1"/>
    <property type="gene ID" value="KIW84_066333"/>
</dbReference>
<dbReference type="GO" id="GO:0006357">
    <property type="term" value="P:regulation of transcription by RNA polymerase II"/>
    <property type="evidence" value="ECO:0007669"/>
    <property type="project" value="TreeGrafter"/>
</dbReference>
<accession>A0A9D5ADP2</accession>
<feature type="domain" description="Ssl1-like" evidence="1">
    <location>
        <begin position="186"/>
        <end position="258"/>
    </location>
</feature>
<dbReference type="InterPro" id="IPR007198">
    <property type="entry name" value="Ssl1-like"/>
</dbReference>
<dbReference type="AlphaFoldDB" id="A0A9D5ADP2"/>
<evidence type="ECO:0000259" key="1">
    <source>
        <dbReference type="Pfam" id="PF04056"/>
    </source>
</evidence>
<dbReference type="Pfam" id="PF04056">
    <property type="entry name" value="Ssl1"/>
    <property type="match status" value="1"/>
</dbReference>
<dbReference type="EMBL" id="JAMSHJ010000006">
    <property type="protein sequence ID" value="KAI5401825.1"/>
    <property type="molecule type" value="Genomic_DNA"/>
</dbReference>
<dbReference type="GO" id="GO:0006289">
    <property type="term" value="P:nucleotide-excision repair"/>
    <property type="evidence" value="ECO:0007669"/>
    <property type="project" value="TreeGrafter"/>
</dbReference>
<dbReference type="InterPro" id="IPR036465">
    <property type="entry name" value="vWFA_dom_sf"/>
</dbReference>
<dbReference type="PANTHER" id="PTHR12695">
    <property type="entry name" value="GENERAL TRANSCRIPTION FACTOR IIH SUBUNIT 2"/>
    <property type="match status" value="1"/>
</dbReference>
<dbReference type="GO" id="GO:0005675">
    <property type="term" value="C:transcription factor TFIIH holo complex"/>
    <property type="evidence" value="ECO:0007669"/>
    <property type="project" value="TreeGrafter"/>
</dbReference>
<comment type="caution">
    <text evidence="2">The sequence shown here is derived from an EMBL/GenBank/DDBJ whole genome shotgun (WGS) entry which is preliminary data.</text>
</comment>
<reference evidence="2 3" key="1">
    <citation type="journal article" date="2022" name="Nat. Genet.">
        <title>Improved pea reference genome and pan-genome highlight genomic features and evolutionary characteristics.</title>
        <authorList>
            <person name="Yang T."/>
            <person name="Liu R."/>
            <person name="Luo Y."/>
            <person name="Hu S."/>
            <person name="Wang D."/>
            <person name="Wang C."/>
            <person name="Pandey M.K."/>
            <person name="Ge S."/>
            <person name="Xu Q."/>
            <person name="Li N."/>
            <person name="Li G."/>
            <person name="Huang Y."/>
            <person name="Saxena R.K."/>
            <person name="Ji Y."/>
            <person name="Li M."/>
            <person name="Yan X."/>
            <person name="He Y."/>
            <person name="Liu Y."/>
            <person name="Wang X."/>
            <person name="Xiang C."/>
            <person name="Varshney R.K."/>
            <person name="Ding H."/>
            <person name="Gao S."/>
            <person name="Zong X."/>
        </authorList>
    </citation>
    <scope>NUCLEOTIDE SEQUENCE [LARGE SCALE GENOMIC DNA]</scope>
    <source>
        <strain evidence="2 3">cv. Zhongwan 6</strain>
    </source>
</reference>